<proteinExistence type="predicted"/>
<evidence type="ECO:0000313" key="1">
    <source>
        <dbReference type="EMBL" id="CAG8746053.1"/>
    </source>
</evidence>
<feature type="non-terminal residue" evidence="1">
    <location>
        <position position="59"/>
    </location>
</feature>
<dbReference type="EMBL" id="CAJVPP010022903">
    <property type="protein sequence ID" value="CAG8746053.1"/>
    <property type="molecule type" value="Genomic_DNA"/>
</dbReference>
<reference evidence="1" key="1">
    <citation type="submission" date="2021-06" db="EMBL/GenBank/DDBJ databases">
        <authorList>
            <person name="Kallberg Y."/>
            <person name="Tangrot J."/>
            <person name="Rosling A."/>
        </authorList>
    </citation>
    <scope>NUCLEOTIDE SEQUENCE</scope>
    <source>
        <strain evidence="1">87-6 pot B 2015</strain>
    </source>
</reference>
<protein>
    <submittedName>
        <fullName evidence="1">11042_t:CDS:1</fullName>
    </submittedName>
</protein>
<feature type="non-terminal residue" evidence="1">
    <location>
        <position position="1"/>
    </location>
</feature>
<comment type="caution">
    <text evidence="1">The sequence shown here is derived from an EMBL/GenBank/DDBJ whole genome shotgun (WGS) entry which is preliminary data.</text>
</comment>
<gene>
    <name evidence="1" type="ORF">FMOSSE_LOCUS16400</name>
</gene>
<organism evidence="1 2">
    <name type="scientific">Funneliformis mosseae</name>
    <name type="common">Endomycorrhizal fungus</name>
    <name type="synonym">Glomus mosseae</name>
    <dbReference type="NCBI Taxonomy" id="27381"/>
    <lineage>
        <taxon>Eukaryota</taxon>
        <taxon>Fungi</taxon>
        <taxon>Fungi incertae sedis</taxon>
        <taxon>Mucoromycota</taxon>
        <taxon>Glomeromycotina</taxon>
        <taxon>Glomeromycetes</taxon>
        <taxon>Glomerales</taxon>
        <taxon>Glomeraceae</taxon>
        <taxon>Funneliformis</taxon>
    </lineage>
</organism>
<keyword evidence="2" id="KW-1185">Reference proteome</keyword>
<dbReference type="AlphaFoldDB" id="A0A9N9IQM2"/>
<dbReference type="Proteomes" id="UP000789375">
    <property type="component" value="Unassembled WGS sequence"/>
</dbReference>
<name>A0A9N9IQM2_FUNMO</name>
<sequence>CNNKETEIQDKETNNYEMDYKMLIDIDTDNKDSNEDFLNYNEELFDFEDEILIKESSEK</sequence>
<accession>A0A9N9IQM2</accession>
<evidence type="ECO:0000313" key="2">
    <source>
        <dbReference type="Proteomes" id="UP000789375"/>
    </source>
</evidence>